<accession>A0A6C0DT56</accession>
<organism evidence="1">
    <name type="scientific">viral metagenome</name>
    <dbReference type="NCBI Taxonomy" id="1070528"/>
    <lineage>
        <taxon>unclassified sequences</taxon>
        <taxon>metagenomes</taxon>
        <taxon>organismal metagenomes</taxon>
    </lineage>
</organism>
<protein>
    <submittedName>
        <fullName evidence="1">Uncharacterized protein</fullName>
    </submittedName>
</protein>
<name>A0A6C0DT56_9ZZZZ</name>
<dbReference type="AlphaFoldDB" id="A0A6C0DT56"/>
<evidence type="ECO:0000313" key="1">
    <source>
        <dbReference type="EMBL" id="QHT19550.1"/>
    </source>
</evidence>
<proteinExistence type="predicted"/>
<dbReference type="InterPro" id="IPR001040">
    <property type="entry name" value="TIF_eIF_4E"/>
</dbReference>
<dbReference type="EMBL" id="MN739667">
    <property type="protein sequence ID" value="QHT19550.1"/>
    <property type="molecule type" value="Genomic_DNA"/>
</dbReference>
<reference evidence="1" key="1">
    <citation type="journal article" date="2020" name="Nature">
        <title>Giant virus diversity and host interactions through global metagenomics.</title>
        <authorList>
            <person name="Schulz F."/>
            <person name="Roux S."/>
            <person name="Paez-Espino D."/>
            <person name="Jungbluth S."/>
            <person name="Walsh D.A."/>
            <person name="Denef V.J."/>
            <person name="McMahon K.D."/>
            <person name="Konstantinidis K.T."/>
            <person name="Eloe-Fadrosh E.A."/>
            <person name="Kyrpides N.C."/>
            <person name="Woyke T."/>
        </authorList>
    </citation>
    <scope>NUCLEOTIDE SEQUENCE</scope>
    <source>
        <strain evidence="1">GVMAG-M-3300023174-57</strain>
    </source>
</reference>
<dbReference type="InterPro" id="IPR023398">
    <property type="entry name" value="TIF_eIF4e-like"/>
</dbReference>
<dbReference type="GO" id="GO:0016281">
    <property type="term" value="C:eukaryotic translation initiation factor 4F complex"/>
    <property type="evidence" value="ECO:0007669"/>
    <property type="project" value="TreeGrafter"/>
</dbReference>
<dbReference type="Gene3D" id="3.30.760.10">
    <property type="entry name" value="RNA Cap, Translation Initiation Factor Eif4e"/>
    <property type="match status" value="1"/>
</dbReference>
<dbReference type="GO" id="GO:0003743">
    <property type="term" value="F:translation initiation factor activity"/>
    <property type="evidence" value="ECO:0007669"/>
    <property type="project" value="InterPro"/>
</dbReference>
<sequence>MSIESPATVPATFPSGPWSLYYHDTQDQSWTEESYKKVARFTDYPTLWAAINSIGAEKFNNGMWFFMRDPHPPLWENHMNIRGGSYCMKIGQVQSFEMFQRYMAAATLDVVSKRPVENKIVGVSISPKKGFHIIKVWNHNGNNGDIKDLTLLDETIKASEVLYRPNVNQRM</sequence>
<dbReference type="GO" id="GO:0000340">
    <property type="term" value="F:RNA 7-methylguanosine cap binding"/>
    <property type="evidence" value="ECO:0007669"/>
    <property type="project" value="TreeGrafter"/>
</dbReference>
<dbReference type="SUPFAM" id="SSF55418">
    <property type="entry name" value="eIF4e-like"/>
    <property type="match status" value="1"/>
</dbReference>
<dbReference type="Pfam" id="PF01652">
    <property type="entry name" value="IF4E"/>
    <property type="match status" value="1"/>
</dbReference>
<dbReference type="PANTHER" id="PTHR11960">
    <property type="entry name" value="EUKARYOTIC TRANSLATION INITIATION FACTOR 4E RELATED"/>
    <property type="match status" value="1"/>
</dbReference>